<reference evidence="1 2" key="1">
    <citation type="submission" date="2024-02" db="EMBL/GenBank/DDBJ databases">
        <title>Rubritalea halochordaticola NBRC 107102.</title>
        <authorList>
            <person name="Ichikawa N."/>
            <person name="Katano-Makiyama Y."/>
            <person name="Hidaka K."/>
        </authorList>
    </citation>
    <scope>NUCLEOTIDE SEQUENCE [LARGE SCALE GENOMIC DNA]</scope>
    <source>
        <strain evidence="1 2">NBRC 107102</strain>
    </source>
</reference>
<dbReference type="Gene3D" id="2.60.120.260">
    <property type="entry name" value="Galactose-binding domain-like"/>
    <property type="match status" value="3"/>
</dbReference>
<keyword evidence="2" id="KW-1185">Reference proteome</keyword>
<sequence>MKPLHHHLLMLAGIALTPWILTTALAGEKDMSVLIYRGSIWKYHNLDIAPPQQWNLPDFDDKKWKRDYAQMGFGDGDEITKINRGPSLTSQPVSFYFRRTFDLDAPMIGTQLIIELLYDDGAVIYLNGHEVKRINMPQGKIQQDTLASRDSKDNETTKFRVQSEYLRKGKNALCIEVHNASPQSDDISFDAQVTMDLRYTSDMPVVEKMPVSPQETVAKPAARGSARAHKPFNKTLEFTILNEKSRWRFRHMQRPPYPEWNKTAFNDTHWKNGRGIIGYGNGNETTMIPKPNSGKRPLTYYFRKSFNLYHSPQNKHYLLNLTVDDGAVVYINEKEIARVNMDKKAKITHHTPALSRIAQSQKIQIPIQPELLQQGSNLIAIEVHNGSQSSSDLAFAATLHSNEPNKPTAKKLQFPAEDALLKSGDIWHFYDGATPPVKTWNQPNFDYAGWRAGKSPLGYGNDDESTILSHGSDPNNKVPSYYFINTFQLNPAETKSDLIAKIIFDDGAVVYVNGQEVKRCNMPKGAIQHHTQSATQSRENASATFQIPHRFLVQGENRIAVEVHNASPNSSDISFDLELYKAQQ</sequence>
<organism evidence="1 2">
    <name type="scientific">Rubritalea halochordaticola</name>
    <dbReference type="NCBI Taxonomy" id="714537"/>
    <lineage>
        <taxon>Bacteria</taxon>
        <taxon>Pseudomonadati</taxon>
        <taxon>Verrucomicrobiota</taxon>
        <taxon>Verrucomicrobiia</taxon>
        <taxon>Verrucomicrobiales</taxon>
        <taxon>Rubritaleaceae</taxon>
        <taxon>Rubritalea</taxon>
    </lineage>
</organism>
<dbReference type="RefSeq" id="WP_346187695.1">
    <property type="nucleotide sequence ID" value="NZ_BAABRL010000002.1"/>
</dbReference>
<comment type="caution">
    <text evidence="1">The sequence shown here is derived from an EMBL/GenBank/DDBJ whole genome shotgun (WGS) entry which is preliminary data.</text>
</comment>
<gene>
    <name evidence="1" type="ORF">Rhal01_00965</name>
</gene>
<evidence type="ECO:0008006" key="3">
    <source>
        <dbReference type="Google" id="ProtNLM"/>
    </source>
</evidence>
<protein>
    <recommendedName>
        <fullName evidence="3">PA14 domain-containing protein</fullName>
    </recommendedName>
</protein>
<evidence type="ECO:0000313" key="2">
    <source>
        <dbReference type="Proteomes" id="UP001424741"/>
    </source>
</evidence>
<dbReference type="InterPro" id="IPR008979">
    <property type="entry name" value="Galactose-bd-like_sf"/>
</dbReference>
<name>A0ABP9UWF7_9BACT</name>
<dbReference type="EMBL" id="BAABRL010000002">
    <property type="protein sequence ID" value="GAA5494801.1"/>
    <property type="molecule type" value="Genomic_DNA"/>
</dbReference>
<proteinExistence type="predicted"/>
<accession>A0ABP9UWF7</accession>
<evidence type="ECO:0000313" key="1">
    <source>
        <dbReference type="EMBL" id="GAA5494801.1"/>
    </source>
</evidence>
<dbReference type="Proteomes" id="UP001424741">
    <property type="component" value="Unassembled WGS sequence"/>
</dbReference>
<dbReference type="SUPFAM" id="SSF49785">
    <property type="entry name" value="Galactose-binding domain-like"/>
    <property type="match status" value="3"/>
</dbReference>